<gene>
    <name evidence="1" type="ORF">AGABI1DRAFT_112550</name>
</gene>
<dbReference type="RefSeq" id="XP_007328416.1">
    <property type="nucleotide sequence ID" value="XM_007328354.1"/>
</dbReference>
<dbReference type="HOGENOM" id="CLU_3111791_0_0_1"/>
<proteinExistence type="predicted"/>
<dbReference type="KEGG" id="abp:AGABI1DRAFT112550"/>
<protein>
    <submittedName>
        <fullName evidence="1">Uncharacterized protein</fullName>
    </submittedName>
</protein>
<organism evidence="1 2">
    <name type="scientific">Agaricus bisporus var. burnettii (strain JB137-S8 / ATCC MYA-4627 / FGSC 10392)</name>
    <name type="common">White button mushroom</name>
    <dbReference type="NCBI Taxonomy" id="597362"/>
    <lineage>
        <taxon>Eukaryota</taxon>
        <taxon>Fungi</taxon>
        <taxon>Dikarya</taxon>
        <taxon>Basidiomycota</taxon>
        <taxon>Agaricomycotina</taxon>
        <taxon>Agaricomycetes</taxon>
        <taxon>Agaricomycetidae</taxon>
        <taxon>Agaricales</taxon>
        <taxon>Agaricineae</taxon>
        <taxon>Agaricaceae</taxon>
        <taxon>Agaricus</taxon>
    </lineage>
</organism>
<sequence length="51" mass="5833">TSDKPKGYQSLSQFQFFRSEPCECGKDYGGQSDQPGSDEFFGRTCVWRVVF</sequence>
<dbReference type="AlphaFoldDB" id="K5W1Z7"/>
<evidence type="ECO:0000313" key="1">
    <source>
        <dbReference type="EMBL" id="EKM80824.1"/>
    </source>
</evidence>
<keyword evidence="2" id="KW-1185">Reference proteome</keyword>
<accession>K5W1Z7</accession>
<evidence type="ECO:0000313" key="2">
    <source>
        <dbReference type="Proteomes" id="UP000008493"/>
    </source>
</evidence>
<dbReference type="GeneID" id="18823687"/>
<dbReference type="EMBL" id="JH971388">
    <property type="protein sequence ID" value="EKM80824.1"/>
    <property type="molecule type" value="Genomic_DNA"/>
</dbReference>
<dbReference type="Proteomes" id="UP000008493">
    <property type="component" value="Unassembled WGS sequence"/>
</dbReference>
<dbReference type="InParanoid" id="K5W1Z7"/>
<feature type="non-terminal residue" evidence="1">
    <location>
        <position position="1"/>
    </location>
</feature>
<name>K5W1Z7_AGABU</name>
<reference evidence="2" key="1">
    <citation type="journal article" date="2012" name="Proc. Natl. Acad. Sci. U.S.A.">
        <title>Genome sequence of the button mushroom Agaricus bisporus reveals mechanisms governing adaptation to a humic-rich ecological niche.</title>
        <authorList>
            <person name="Morin E."/>
            <person name="Kohler A."/>
            <person name="Baker A.R."/>
            <person name="Foulongne-Oriol M."/>
            <person name="Lombard V."/>
            <person name="Nagy L.G."/>
            <person name="Ohm R.A."/>
            <person name="Patyshakuliyeva A."/>
            <person name="Brun A."/>
            <person name="Aerts A.L."/>
            <person name="Bailey A.M."/>
            <person name="Billette C."/>
            <person name="Coutinho P.M."/>
            <person name="Deakin G."/>
            <person name="Doddapaneni H."/>
            <person name="Floudas D."/>
            <person name="Grimwood J."/>
            <person name="Hilden K."/>
            <person name="Kuees U."/>
            <person name="LaButti K.M."/>
            <person name="Lapidus A."/>
            <person name="Lindquist E.A."/>
            <person name="Lucas S.M."/>
            <person name="Murat C."/>
            <person name="Riley R.W."/>
            <person name="Salamov A.A."/>
            <person name="Schmutz J."/>
            <person name="Subramanian V."/>
            <person name="Woesten H.A.B."/>
            <person name="Xu J."/>
            <person name="Eastwood D.C."/>
            <person name="Foster G.D."/>
            <person name="Sonnenberg A.S."/>
            <person name="Cullen D."/>
            <person name="de Vries R.P."/>
            <person name="Lundell T."/>
            <person name="Hibbett D.S."/>
            <person name="Henrissat B."/>
            <person name="Burton K.S."/>
            <person name="Kerrigan R.W."/>
            <person name="Challen M.P."/>
            <person name="Grigoriev I.V."/>
            <person name="Martin F."/>
        </authorList>
    </citation>
    <scope>NUCLEOTIDE SEQUENCE [LARGE SCALE GENOMIC DNA]</scope>
    <source>
        <strain evidence="2">JB137-S8 / ATCC MYA-4627 / FGSC 10392</strain>
    </source>
</reference>